<accession>A0A317VA85</accession>
<dbReference type="STRING" id="1450535.A0A317VA85"/>
<dbReference type="SMART" id="SM00268">
    <property type="entry name" value="ACTIN"/>
    <property type="match status" value="1"/>
</dbReference>
<dbReference type="AlphaFoldDB" id="A0A317VA85"/>
<dbReference type="InterPro" id="IPR043129">
    <property type="entry name" value="ATPase_NBD"/>
</dbReference>
<reference evidence="2 3" key="1">
    <citation type="submission" date="2016-12" db="EMBL/GenBank/DDBJ databases">
        <title>The genomes of Aspergillus section Nigri reveals drivers in fungal speciation.</title>
        <authorList>
            <consortium name="DOE Joint Genome Institute"/>
            <person name="Vesth T.C."/>
            <person name="Nybo J."/>
            <person name="Theobald S."/>
            <person name="Brandl J."/>
            <person name="Frisvad J.C."/>
            <person name="Nielsen K.F."/>
            <person name="Lyhne E.K."/>
            <person name="Kogle M.E."/>
            <person name="Kuo A."/>
            <person name="Riley R."/>
            <person name="Clum A."/>
            <person name="Nolan M."/>
            <person name="Lipzen A."/>
            <person name="Salamov A."/>
            <person name="Henrissat B."/>
            <person name="Wiebenga A."/>
            <person name="De Vries R.P."/>
            <person name="Grigoriev I.V."/>
            <person name="Mortensen U.H."/>
            <person name="Andersen M.R."/>
            <person name="Baker S.E."/>
        </authorList>
    </citation>
    <scope>NUCLEOTIDE SEQUENCE [LARGE SCALE GENOMIC DNA]</scope>
    <source>
        <strain evidence="2 3">CBS 115572</strain>
    </source>
</reference>
<evidence type="ECO:0000313" key="3">
    <source>
        <dbReference type="Proteomes" id="UP000246702"/>
    </source>
</evidence>
<protein>
    <submittedName>
        <fullName evidence="2">Actin-like ATPase domain-containing protein</fullName>
    </submittedName>
</protein>
<sequence length="364" mass="42068">MTGMSSIRYHEHSITAIDQTPIVIDNGHLLRDKGQKEWYLGDEVISELQYLKEDGVRWELRYKQVQKIWHDIITNKLHILIDSERPILLTESFLYYYPKKEDTAEWIFESLNPPSLCLYPSPILSLHATCRTTGLVIQAGHRKTDVVAIQDGLPIKWRQTHTAGDELTHFLIYKLRERGYELYTGVGYEHTRRIKETFCYVPDWDEVYTKFHESPQAFQRTYTLPDGQTITVDEELFHTGMAFLDPCTFGTKYPSVDSIVYNTIMNDDKDLQAVLTRNIVLAGGSANLPGIAEILKGELDNYYGFRSEPILAEIHTPSNPHLLAWTGGSMMAEHSSLKERWISRQEFEEFGHSIVKRKGVYQHP</sequence>
<dbReference type="Proteomes" id="UP000246702">
    <property type="component" value="Unassembled WGS sequence"/>
</dbReference>
<dbReference type="EMBL" id="MSFK01000037">
    <property type="protein sequence ID" value="PWY71136.1"/>
    <property type="molecule type" value="Genomic_DNA"/>
</dbReference>
<dbReference type="PRINTS" id="PR00190">
    <property type="entry name" value="ACTIN"/>
</dbReference>
<dbReference type="Gene3D" id="3.90.640.10">
    <property type="entry name" value="Actin, Chain A, domain 4"/>
    <property type="match status" value="1"/>
</dbReference>
<keyword evidence="3" id="KW-1185">Reference proteome</keyword>
<dbReference type="PANTHER" id="PTHR11937">
    <property type="entry name" value="ACTIN"/>
    <property type="match status" value="1"/>
</dbReference>
<dbReference type="OrthoDB" id="4485475at2759"/>
<dbReference type="GeneID" id="37118709"/>
<comment type="similarity">
    <text evidence="1">Belongs to the actin family.</text>
</comment>
<evidence type="ECO:0000313" key="2">
    <source>
        <dbReference type="EMBL" id="PWY71136.1"/>
    </source>
</evidence>
<dbReference type="Gene3D" id="3.30.420.40">
    <property type="match status" value="2"/>
</dbReference>
<name>A0A317VA85_9EURO</name>
<dbReference type="RefSeq" id="XP_025462891.1">
    <property type="nucleotide sequence ID" value="XM_025616566.1"/>
</dbReference>
<comment type="caution">
    <text evidence="2">The sequence shown here is derived from an EMBL/GenBank/DDBJ whole genome shotgun (WGS) entry which is preliminary data.</text>
</comment>
<dbReference type="Pfam" id="PF00022">
    <property type="entry name" value="Actin"/>
    <property type="match status" value="1"/>
</dbReference>
<dbReference type="InterPro" id="IPR004000">
    <property type="entry name" value="Actin"/>
</dbReference>
<dbReference type="SUPFAM" id="SSF53067">
    <property type="entry name" value="Actin-like ATPase domain"/>
    <property type="match status" value="2"/>
</dbReference>
<gene>
    <name evidence="2" type="ORF">BO94DRAFT_608985</name>
</gene>
<organism evidence="2 3">
    <name type="scientific">Aspergillus sclerotioniger CBS 115572</name>
    <dbReference type="NCBI Taxonomy" id="1450535"/>
    <lineage>
        <taxon>Eukaryota</taxon>
        <taxon>Fungi</taxon>
        <taxon>Dikarya</taxon>
        <taxon>Ascomycota</taxon>
        <taxon>Pezizomycotina</taxon>
        <taxon>Eurotiomycetes</taxon>
        <taxon>Eurotiomycetidae</taxon>
        <taxon>Eurotiales</taxon>
        <taxon>Aspergillaceae</taxon>
        <taxon>Aspergillus</taxon>
        <taxon>Aspergillus subgen. Circumdati</taxon>
    </lineage>
</organism>
<evidence type="ECO:0000256" key="1">
    <source>
        <dbReference type="RuleBase" id="RU000487"/>
    </source>
</evidence>
<proteinExistence type="inferred from homology"/>